<dbReference type="EMBL" id="FNGS01000007">
    <property type="protein sequence ID" value="SDM54281.1"/>
    <property type="molecule type" value="Genomic_DNA"/>
</dbReference>
<keyword evidence="2" id="KW-1185">Reference proteome</keyword>
<dbReference type="Proteomes" id="UP000198901">
    <property type="component" value="Unassembled WGS sequence"/>
</dbReference>
<evidence type="ECO:0000313" key="2">
    <source>
        <dbReference type="Proteomes" id="UP000198901"/>
    </source>
</evidence>
<keyword evidence="1" id="KW-0378">Hydrolase</keyword>
<dbReference type="SUPFAM" id="SSF53474">
    <property type="entry name" value="alpha/beta-Hydrolases"/>
    <property type="match status" value="1"/>
</dbReference>
<accession>A0A1G9U2Z9</accession>
<dbReference type="AlphaFoldDB" id="A0A1G9U2Z9"/>
<reference evidence="1 2" key="1">
    <citation type="submission" date="2016-10" db="EMBL/GenBank/DDBJ databases">
        <authorList>
            <person name="de Groot N.N."/>
        </authorList>
    </citation>
    <scope>NUCLEOTIDE SEQUENCE [LARGE SCALE GENOMIC DNA]</scope>
    <source>
        <strain evidence="1 2">DSM 21668</strain>
    </source>
</reference>
<dbReference type="Pfam" id="PF00756">
    <property type="entry name" value="Esterase"/>
    <property type="match status" value="1"/>
</dbReference>
<evidence type="ECO:0000313" key="1">
    <source>
        <dbReference type="EMBL" id="SDM54281.1"/>
    </source>
</evidence>
<gene>
    <name evidence="1" type="ORF">SAMN04488090_3648</name>
</gene>
<dbReference type="GO" id="GO:0016787">
    <property type="term" value="F:hydrolase activity"/>
    <property type="evidence" value="ECO:0007669"/>
    <property type="project" value="UniProtKB-KW"/>
</dbReference>
<proteinExistence type="predicted"/>
<protein>
    <submittedName>
        <fullName evidence="1">Predicted hydrolase of the alpha/beta superfamily</fullName>
    </submittedName>
</protein>
<dbReference type="PANTHER" id="PTHR48098">
    <property type="entry name" value="ENTEROCHELIN ESTERASE-RELATED"/>
    <property type="match status" value="1"/>
</dbReference>
<sequence length="348" mass="38988">MVKVHLKTLSDDDRPVFLTGSFCDWQTELPAFRMTNLGAGGYEFTFPELVRPPFSYKYTKGDWSSVELDASGWDTPNREWIGRVATRSDTVPHFMTGGKAFDPWMSPGLKIWPEMTMKPLRRKRRVSILLPAGYGNTDERYPVLYFQDGQNIYGGGSVYGDWALDRKMAIRAQQGRRPFIGVVIDHGAERRRAEFNPYARHREGVKYLQWLTTELKPEIDRHFRTLPDRRNTGLCGSSLGGLISLYGVAHFPDIFGMGLIFSPSLWVSQQVYTDAATIRSGLGTKIYLYVGGKESAGTAAAVRKMNRVLREAGAAVALSEKPAATHSEAAWSAELPFALSYLLDESTV</sequence>
<dbReference type="PANTHER" id="PTHR48098:SF6">
    <property type="entry name" value="FERRI-BACILLIBACTIN ESTERASE BESA"/>
    <property type="match status" value="1"/>
</dbReference>
<name>A0A1G9U2Z9_9BACT</name>
<dbReference type="Gene3D" id="3.40.50.1820">
    <property type="entry name" value="alpha/beta hydrolase"/>
    <property type="match status" value="1"/>
</dbReference>
<dbReference type="STRING" id="563176.SAMN04488090_3648"/>
<organism evidence="1 2">
    <name type="scientific">Siphonobacter aquaeclarae</name>
    <dbReference type="NCBI Taxonomy" id="563176"/>
    <lineage>
        <taxon>Bacteria</taxon>
        <taxon>Pseudomonadati</taxon>
        <taxon>Bacteroidota</taxon>
        <taxon>Cytophagia</taxon>
        <taxon>Cytophagales</taxon>
        <taxon>Cytophagaceae</taxon>
        <taxon>Siphonobacter</taxon>
    </lineage>
</organism>
<dbReference type="InterPro" id="IPR000801">
    <property type="entry name" value="Esterase-like"/>
</dbReference>
<dbReference type="InterPro" id="IPR029058">
    <property type="entry name" value="AB_hydrolase_fold"/>
</dbReference>
<dbReference type="InterPro" id="IPR050583">
    <property type="entry name" value="Mycobacterial_A85_antigen"/>
</dbReference>